<gene>
    <name evidence="5" type="ORF">COY93_00415</name>
</gene>
<feature type="domain" description="Glycosyltransferase 2-like" evidence="4">
    <location>
        <begin position="5"/>
        <end position="170"/>
    </location>
</feature>
<dbReference type="InterPro" id="IPR029044">
    <property type="entry name" value="Nucleotide-diphossugar_trans"/>
</dbReference>
<accession>A0A2M7QB06</accession>
<keyword evidence="2 5" id="KW-0328">Glycosyltransferase</keyword>
<keyword evidence="3 5" id="KW-0808">Transferase</keyword>
<dbReference type="Gene3D" id="3.90.550.10">
    <property type="entry name" value="Spore Coat Polysaccharide Biosynthesis Protein SpsA, Chain A"/>
    <property type="match status" value="1"/>
</dbReference>
<dbReference type="InterPro" id="IPR001173">
    <property type="entry name" value="Glyco_trans_2-like"/>
</dbReference>
<evidence type="ECO:0000313" key="5">
    <source>
        <dbReference type="EMBL" id="PIY63342.1"/>
    </source>
</evidence>
<evidence type="ECO:0000256" key="2">
    <source>
        <dbReference type="ARBA" id="ARBA00022676"/>
    </source>
</evidence>
<dbReference type="GO" id="GO:0009247">
    <property type="term" value="P:glycolipid biosynthetic process"/>
    <property type="evidence" value="ECO:0007669"/>
    <property type="project" value="TreeGrafter"/>
</dbReference>
<proteinExistence type="inferred from homology"/>
<reference evidence="6" key="1">
    <citation type="submission" date="2017-09" db="EMBL/GenBank/DDBJ databases">
        <title>Depth-based differentiation of microbial function through sediment-hosted aquifers and enrichment of novel symbionts in the deep terrestrial subsurface.</title>
        <authorList>
            <person name="Probst A.J."/>
            <person name="Ladd B."/>
            <person name="Jarett J.K."/>
            <person name="Geller-Mcgrath D.E."/>
            <person name="Sieber C.M.K."/>
            <person name="Emerson J.B."/>
            <person name="Anantharaman K."/>
            <person name="Thomas B.C."/>
            <person name="Malmstrom R."/>
            <person name="Stieglmeier M."/>
            <person name="Klingl A."/>
            <person name="Woyke T."/>
            <person name="Ryan C.M."/>
            <person name="Banfield J.F."/>
        </authorList>
    </citation>
    <scope>NUCLEOTIDE SEQUENCE [LARGE SCALE GENOMIC DNA]</scope>
</reference>
<organism evidence="5 6">
    <name type="scientific">Candidatus Uhrbacteria bacterium CG_4_10_14_0_8_um_filter_58_22</name>
    <dbReference type="NCBI Taxonomy" id="1975029"/>
    <lineage>
        <taxon>Bacteria</taxon>
        <taxon>Candidatus Uhriibacteriota</taxon>
    </lineage>
</organism>
<name>A0A2M7QB06_9BACT</name>
<dbReference type="CDD" id="cd06442">
    <property type="entry name" value="DPM1_like"/>
    <property type="match status" value="1"/>
</dbReference>
<comment type="similarity">
    <text evidence="1">Belongs to the glycosyltransferase 2 family.</text>
</comment>
<dbReference type="GO" id="GO:0016020">
    <property type="term" value="C:membrane"/>
    <property type="evidence" value="ECO:0007669"/>
    <property type="project" value="GOC"/>
</dbReference>
<dbReference type="EMBL" id="PFLC01000008">
    <property type="protein sequence ID" value="PIY63342.1"/>
    <property type="molecule type" value="Genomic_DNA"/>
</dbReference>
<dbReference type="GO" id="GO:0004582">
    <property type="term" value="F:dolichyl-phosphate beta-D-mannosyltransferase activity"/>
    <property type="evidence" value="ECO:0007669"/>
    <property type="project" value="InterPro"/>
</dbReference>
<sequence length="247" mass="27421">MRTLVVIPTYNERENLETVVRGVLDLVSDEVDLLIVDDASPDGTGRLADGLVQSHPGRVRVLHRPARSGLGGAYLDGFRLAVEYDYEAVCELDADGSHDPADLMRLIAAVHDGADAAIGSRRVSGGRVEGWGWWRRILSQCASFVSRVLLKLKTRDASAGFRCLGRRAVEVLLSADIRSRGYAFQEESLFWLERSGCRIVELPVVFRNRRLGRSKASWREALGLIAVLIRLTAVRLRRNVDRSDVLG</sequence>
<dbReference type="PANTHER" id="PTHR43398">
    <property type="entry name" value="DOLICHOL-PHOSPHATE MANNOSYLTRANSFERASE SUBUNIT 1"/>
    <property type="match status" value="1"/>
</dbReference>
<evidence type="ECO:0000256" key="3">
    <source>
        <dbReference type="ARBA" id="ARBA00022679"/>
    </source>
</evidence>
<comment type="caution">
    <text evidence="5">The sequence shown here is derived from an EMBL/GenBank/DDBJ whole genome shotgun (WGS) entry which is preliminary data.</text>
</comment>
<dbReference type="FunFam" id="3.90.550.10:FF:000122">
    <property type="entry name" value="Dolichol-phosphate mannosyltransferase subunit 1"/>
    <property type="match status" value="1"/>
</dbReference>
<evidence type="ECO:0000259" key="4">
    <source>
        <dbReference type="Pfam" id="PF00535"/>
    </source>
</evidence>
<evidence type="ECO:0000313" key="6">
    <source>
        <dbReference type="Proteomes" id="UP000230973"/>
    </source>
</evidence>
<dbReference type="Proteomes" id="UP000230973">
    <property type="component" value="Unassembled WGS sequence"/>
</dbReference>
<dbReference type="SUPFAM" id="SSF53448">
    <property type="entry name" value="Nucleotide-diphospho-sugar transferases"/>
    <property type="match status" value="1"/>
</dbReference>
<dbReference type="AlphaFoldDB" id="A0A2M7QB06"/>
<protein>
    <submittedName>
        <fullName evidence="5">Dolichyl-phosphate beta-D-mannosyltransferase</fullName>
    </submittedName>
</protein>
<evidence type="ECO:0000256" key="1">
    <source>
        <dbReference type="ARBA" id="ARBA00006739"/>
    </source>
</evidence>
<dbReference type="PANTHER" id="PTHR43398:SF1">
    <property type="entry name" value="DOLICHOL-PHOSPHATE MANNOSYLTRANSFERASE SUBUNIT 1"/>
    <property type="match status" value="1"/>
</dbReference>
<dbReference type="Pfam" id="PF00535">
    <property type="entry name" value="Glycos_transf_2"/>
    <property type="match status" value="1"/>
</dbReference>
<dbReference type="InterPro" id="IPR039528">
    <property type="entry name" value="DPM1-like"/>
</dbReference>